<dbReference type="InterPro" id="IPR013325">
    <property type="entry name" value="RNA_pol_sigma_r2"/>
</dbReference>
<keyword evidence="5" id="KW-0804">Transcription</keyword>
<dbReference type="PANTHER" id="PTHR43133:SF8">
    <property type="entry name" value="RNA POLYMERASE SIGMA FACTOR HI_1459-RELATED"/>
    <property type="match status" value="1"/>
</dbReference>
<dbReference type="InterPro" id="IPR039425">
    <property type="entry name" value="RNA_pol_sigma-70-like"/>
</dbReference>
<organism evidence="8 9">
    <name type="scientific">Plesiocystis pacifica SIR-1</name>
    <dbReference type="NCBI Taxonomy" id="391625"/>
    <lineage>
        <taxon>Bacteria</taxon>
        <taxon>Pseudomonadati</taxon>
        <taxon>Myxococcota</taxon>
        <taxon>Polyangia</taxon>
        <taxon>Nannocystales</taxon>
        <taxon>Nannocystaceae</taxon>
        <taxon>Plesiocystis</taxon>
    </lineage>
</organism>
<keyword evidence="9" id="KW-1185">Reference proteome</keyword>
<dbReference type="SUPFAM" id="SSF88946">
    <property type="entry name" value="Sigma2 domain of RNA polymerase sigma factors"/>
    <property type="match status" value="1"/>
</dbReference>
<name>A6G3H3_9BACT</name>
<dbReference type="GO" id="GO:0003677">
    <property type="term" value="F:DNA binding"/>
    <property type="evidence" value="ECO:0007669"/>
    <property type="project" value="UniProtKB-KW"/>
</dbReference>
<dbReference type="InterPro" id="IPR036388">
    <property type="entry name" value="WH-like_DNA-bd_sf"/>
</dbReference>
<accession>A6G3H3</accession>
<proteinExistence type="inferred from homology"/>
<dbReference type="InterPro" id="IPR007627">
    <property type="entry name" value="RNA_pol_sigma70_r2"/>
</dbReference>
<feature type="compositionally biased region" description="Polar residues" evidence="6">
    <location>
        <begin position="181"/>
        <end position="192"/>
    </location>
</feature>
<dbReference type="SUPFAM" id="SSF88659">
    <property type="entry name" value="Sigma3 and sigma4 domains of RNA polymerase sigma factors"/>
    <property type="match status" value="1"/>
</dbReference>
<dbReference type="OrthoDB" id="9811152at2"/>
<evidence type="ECO:0000256" key="3">
    <source>
        <dbReference type="ARBA" id="ARBA00023082"/>
    </source>
</evidence>
<sequence>MELDRLYSEFADNSERRGPKEALGAGLNHWLHHYFAQRFGKTVAEDLAQTAAETVWRLIPTFEPEHPEAFGRWVNRIARILVMREWKRRQAERRNAASLLEHNLGTSPSSGVERLEHARMLESEMNRLQSPLRRAVEDQLRGGDVASFARRHGLPEATVRTHRRRGRKRLQQRIAARRRTPQSCPSTSGGLS</sequence>
<dbReference type="AlphaFoldDB" id="A6G3H3"/>
<evidence type="ECO:0000313" key="9">
    <source>
        <dbReference type="Proteomes" id="UP000005801"/>
    </source>
</evidence>
<dbReference type="GO" id="GO:0006352">
    <property type="term" value="P:DNA-templated transcription initiation"/>
    <property type="evidence" value="ECO:0007669"/>
    <property type="project" value="InterPro"/>
</dbReference>
<evidence type="ECO:0000256" key="4">
    <source>
        <dbReference type="ARBA" id="ARBA00023125"/>
    </source>
</evidence>
<evidence type="ECO:0000256" key="6">
    <source>
        <dbReference type="SAM" id="MobiDB-lite"/>
    </source>
</evidence>
<dbReference type="GO" id="GO:0016987">
    <property type="term" value="F:sigma factor activity"/>
    <property type="evidence" value="ECO:0007669"/>
    <property type="project" value="UniProtKB-KW"/>
</dbReference>
<feature type="domain" description="RNA polymerase sigma-70 region 2" evidence="7">
    <location>
        <begin position="34"/>
        <end position="90"/>
    </location>
</feature>
<dbReference type="Proteomes" id="UP000005801">
    <property type="component" value="Unassembled WGS sequence"/>
</dbReference>
<dbReference type="PANTHER" id="PTHR43133">
    <property type="entry name" value="RNA POLYMERASE ECF-TYPE SIGMA FACTO"/>
    <property type="match status" value="1"/>
</dbReference>
<evidence type="ECO:0000259" key="7">
    <source>
        <dbReference type="Pfam" id="PF04542"/>
    </source>
</evidence>
<gene>
    <name evidence="8" type="ORF">PPSIR1_21169</name>
</gene>
<reference evidence="8 9" key="1">
    <citation type="submission" date="2007-06" db="EMBL/GenBank/DDBJ databases">
        <authorList>
            <person name="Shimkets L."/>
            <person name="Ferriera S."/>
            <person name="Johnson J."/>
            <person name="Kravitz S."/>
            <person name="Beeson K."/>
            <person name="Sutton G."/>
            <person name="Rogers Y.-H."/>
            <person name="Friedman R."/>
            <person name="Frazier M."/>
            <person name="Venter J.C."/>
        </authorList>
    </citation>
    <scope>NUCLEOTIDE SEQUENCE [LARGE SCALE GENOMIC DNA]</scope>
    <source>
        <strain evidence="8 9">SIR-1</strain>
    </source>
</reference>
<feature type="compositionally biased region" description="Basic residues" evidence="6">
    <location>
        <begin position="160"/>
        <end position="180"/>
    </location>
</feature>
<dbReference type="Gene3D" id="1.10.1740.10">
    <property type="match status" value="1"/>
</dbReference>
<dbReference type="Pfam" id="PF04542">
    <property type="entry name" value="Sigma70_r2"/>
    <property type="match status" value="1"/>
</dbReference>
<evidence type="ECO:0000256" key="2">
    <source>
        <dbReference type="ARBA" id="ARBA00023015"/>
    </source>
</evidence>
<evidence type="ECO:0000256" key="5">
    <source>
        <dbReference type="ARBA" id="ARBA00023163"/>
    </source>
</evidence>
<feature type="region of interest" description="Disordered" evidence="6">
    <location>
        <begin position="159"/>
        <end position="192"/>
    </location>
</feature>
<protein>
    <recommendedName>
        <fullName evidence="7">RNA polymerase sigma-70 region 2 domain-containing protein</fullName>
    </recommendedName>
</protein>
<comment type="caution">
    <text evidence="8">The sequence shown here is derived from an EMBL/GenBank/DDBJ whole genome shotgun (WGS) entry which is preliminary data.</text>
</comment>
<keyword evidence="3" id="KW-0731">Sigma factor</keyword>
<keyword evidence="4" id="KW-0238">DNA-binding</keyword>
<evidence type="ECO:0000313" key="8">
    <source>
        <dbReference type="EMBL" id="EDM79580.1"/>
    </source>
</evidence>
<keyword evidence="2" id="KW-0805">Transcription regulation</keyword>
<dbReference type="InterPro" id="IPR013324">
    <property type="entry name" value="RNA_pol_sigma_r3/r4-like"/>
</dbReference>
<evidence type="ECO:0000256" key="1">
    <source>
        <dbReference type="ARBA" id="ARBA00010641"/>
    </source>
</evidence>
<dbReference type="Gene3D" id="1.10.10.10">
    <property type="entry name" value="Winged helix-like DNA-binding domain superfamily/Winged helix DNA-binding domain"/>
    <property type="match status" value="1"/>
</dbReference>
<dbReference type="RefSeq" id="WP_006971272.1">
    <property type="nucleotide sequence ID" value="NZ_ABCS01000018.1"/>
</dbReference>
<comment type="similarity">
    <text evidence="1">Belongs to the sigma-70 factor family. ECF subfamily.</text>
</comment>
<dbReference type="EMBL" id="ABCS01000018">
    <property type="protein sequence ID" value="EDM79580.1"/>
    <property type="molecule type" value="Genomic_DNA"/>
</dbReference>